<feature type="compositionally biased region" description="Basic and acidic residues" evidence="1">
    <location>
        <begin position="183"/>
        <end position="203"/>
    </location>
</feature>
<evidence type="ECO:0000313" key="3">
    <source>
        <dbReference type="Proteomes" id="UP000054740"/>
    </source>
</evidence>
<dbReference type="Proteomes" id="UP000054740">
    <property type="component" value="Unassembled WGS sequence"/>
</dbReference>
<gene>
    <name evidence="2" type="ORF">AWB70_03610</name>
</gene>
<evidence type="ECO:0000313" key="2">
    <source>
        <dbReference type="EMBL" id="SAL46009.1"/>
    </source>
</evidence>
<evidence type="ECO:0000256" key="1">
    <source>
        <dbReference type="SAM" id="MobiDB-lite"/>
    </source>
</evidence>
<dbReference type="EMBL" id="FCNY02000008">
    <property type="protein sequence ID" value="SAL46009.1"/>
    <property type="molecule type" value="Genomic_DNA"/>
</dbReference>
<keyword evidence="3" id="KW-1185">Reference proteome</keyword>
<name>A0A158HPS5_CABCO</name>
<feature type="region of interest" description="Disordered" evidence="1">
    <location>
        <begin position="183"/>
        <end position="217"/>
    </location>
</feature>
<sequence length="502" mass="54512">MHAHDQAELLLRTLNAPRRNHFFYGKRMDVQQFQMEQDYGRNKQWLLNRLTLGKGVLCGLKVSIDGDRLCVDPGVAIDGLGREIIVPVRACIDPKAEHGGCCGDAPPAGSDPAHGDARLQVFTLWLCYRECQADQQPVLVTDCETQSHCAPDTVVETFCLKVTPGIPPLQGDPDWCLAWARGAEKPQEPREPDSDRPVPDRPDGAAPPDSVPVSRGPAADDVVAVGALLATLGVTQEEIDAAGRSRRHALCSLFDKTCDPAEGSACVPLAIGLVRDERIAGIESCLVRPRVYSNAVLLDLILCLAERVDACCNGHEPPPPPPQRELLRVQSVTFLSTDPNGVQTEVGKVDSPMEDVRIKISLRPNAIRIRFTEDFARDVHIPSTHGLNDPNFKRHNVMVLPDEPLNHMEYVPGTLVLEDSRTIRFDLFRDSPYVRGSGGGFGWQKGRYQLAIFGTDDAGASRHAIADTGDVALDGDTPPAGSGAISGDGTPGGDFRIAFIIR</sequence>
<accession>A0A158HPS5</accession>
<reference evidence="3" key="1">
    <citation type="submission" date="2016-01" db="EMBL/GenBank/DDBJ databases">
        <authorList>
            <person name="Peeters C."/>
        </authorList>
    </citation>
    <scope>NUCLEOTIDE SEQUENCE [LARGE SCALE GENOMIC DNA]</scope>
</reference>
<dbReference type="AlphaFoldDB" id="A0A158HPS5"/>
<proteinExistence type="predicted"/>
<dbReference type="RefSeq" id="WP_053570408.1">
    <property type="nucleotide sequence ID" value="NZ_FCNY02000008.1"/>
</dbReference>
<organism evidence="2 3">
    <name type="scientific">Caballeronia cordobensis</name>
    <name type="common">Burkholderia cordobensis</name>
    <dbReference type="NCBI Taxonomy" id="1353886"/>
    <lineage>
        <taxon>Bacteria</taxon>
        <taxon>Pseudomonadati</taxon>
        <taxon>Pseudomonadota</taxon>
        <taxon>Betaproteobacteria</taxon>
        <taxon>Burkholderiales</taxon>
        <taxon>Burkholderiaceae</taxon>
        <taxon>Caballeronia</taxon>
    </lineage>
</organism>
<protein>
    <submittedName>
        <fullName evidence="2">Uncharacterized protein</fullName>
    </submittedName>
</protein>